<dbReference type="PANTHER" id="PTHR22801">
    <property type="entry name" value="LITHOSTATHINE"/>
    <property type="match status" value="1"/>
</dbReference>
<dbReference type="InterPro" id="IPR003609">
    <property type="entry name" value="Pan_app"/>
</dbReference>
<evidence type="ECO:0000313" key="3">
    <source>
        <dbReference type="EMBL" id="CAL1526007.1"/>
    </source>
</evidence>
<dbReference type="CDD" id="cd00037">
    <property type="entry name" value="CLECT"/>
    <property type="match status" value="1"/>
</dbReference>
<dbReference type="Pfam" id="PF00024">
    <property type="entry name" value="PAN_1"/>
    <property type="match status" value="1"/>
</dbReference>
<name>A0AAV2H0C6_LYMST</name>
<comment type="caution">
    <text evidence="3">The sequence shown here is derived from an EMBL/GenBank/DDBJ whole genome shotgun (WGS) entry which is preliminary data.</text>
</comment>
<evidence type="ECO:0000259" key="2">
    <source>
        <dbReference type="PROSITE" id="PS50041"/>
    </source>
</evidence>
<dbReference type="Pfam" id="PF00059">
    <property type="entry name" value="Lectin_C"/>
    <property type="match status" value="1"/>
</dbReference>
<dbReference type="InterPro" id="IPR001304">
    <property type="entry name" value="C-type_lectin-like"/>
</dbReference>
<dbReference type="SUPFAM" id="SSF56436">
    <property type="entry name" value="C-type lectin-like"/>
    <property type="match status" value="1"/>
</dbReference>
<evidence type="ECO:0000256" key="1">
    <source>
        <dbReference type="SAM" id="SignalP"/>
    </source>
</evidence>
<reference evidence="3 4" key="1">
    <citation type="submission" date="2024-04" db="EMBL/GenBank/DDBJ databases">
        <authorList>
            <consortium name="Genoscope - CEA"/>
            <person name="William W."/>
        </authorList>
    </citation>
    <scope>NUCLEOTIDE SEQUENCE [LARGE SCALE GENOMIC DNA]</scope>
</reference>
<dbReference type="SMART" id="SM00034">
    <property type="entry name" value="CLECT"/>
    <property type="match status" value="1"/>
</dbReference>
<dbReference type="InterPro" id="IPR016187">
    <property type="entry name" value="CTDL_fold"/>
</dbReference>
<accession>A0AAV2H0C6</accession>
<dbReference type="EMBL" id="CAXITT010000001">
    <property type="protein sequence ID" value="CAL1526007.1"/>
    <property type="molecule type" value="Genomic_DNA"/>
</dbReference>
<sequence>MTYKLIKLFLIYFLLATFRGLETRVTTLIKIVATDVVLDQNEQTIHEVNLAGCAFRCRNSQEKCCSFYYNRQARECTLGFWLLPSTKPRDQMTDLFTVGTSFNTSDALGPCRGTSDFGMTENVEPDVKMHRNFCNTSANFTVLRLGSTSVCIWISSKNSSYIAAKPDCIAKGANLYTFKTVDKTRIFLNISDSYVSDFWLGLDDMQQETVFRWADDDSITNVTNLNIPFKDILMRNYNADCIAYIRDNKTIDDLGCTEGKRYICEMNPQCS</sequence>
<feature type="chain" id="PRO_5043494834" description="C-type lectin domain-containing protein" evidence="1">
    <location>
        <begin position="21"/>
        <end position="271"/>
    </location>
</feature>
<dbReference type="PROSITE" id="PS50041">
    <property type="entry name" value="C_TYPE_LECTIN_2"/>
    <property type="match status" value="1"/>
</dbReference>
<evidence type="ECO:0000313" key="4">
    <source>
        <dbReference type="Proteomes" id="UP001497497"/>
    </source>
</evidence>
<dbReference type="InterPro" id="IPR016186">
    <property type="entry name" value="C-type_lectin-like/link_sf"/>
</dbReference>
<dbReference type="Gene3D" id="3.10.100.10">
    <property type="entry name" value="Mannose-Binding Protein A, subunit A"/>
    <property type="match status" value="1"/>
</dbReference>
<feature type="signal peptide" evidence="1">
    <location>
        <begin position="1"/>
        <end position="20"/>
    </location>
</feature>
<feature type="domain" description="C-type lectin" evidence="2">
    <location>
        <begin position="147"/>
        <end position="265"/>
    </location>
</feature>
<protein>
    <recommendedName>
        <fullName evidence="2">C-type lectin domain-containing protein</fullName>
    </recommendedName>
</protein>
<keyword evidence="4" id="KW-1185">Reference proteome</keyword>
<dbReference type="InterPro" id="IPR050801">
    <property type="entry name" value="Ca-Dep_Lectins_ImmuneDev"/>
</dbReference>
<organism evidence="3 4">
    <name type="scientific">Lymnaea stagnalis</name>
    <name type="common">Great pond snail</name>
    <name type="synonym">Helix stagnalis</name>
    <dbReference type="NCBI Taxonomy" id="6523"/>
    <lineage>
        <taxon>Eukaryota</taxon>
        <taxon>Metazoa</taxon>
        <taxon>Spiralia</taxon>
        <taxon>Lophotrochozoa</taxon>
        <taxon>Mollusca</taxon>
        <taxon>Gastropoda</taxon>
        <taxon>Heterobranchia</taxon>
        <taxon>Euthyneura</taxon>
        <taxon>Panpulmonata</taxon>
        <taxon>Hygrophila</taxon>
        <taxon>Lymnaeoidea</taxon>
        <taxon>Lymnaeidae</taxon>
        <taxon>Lymnaea</taxon>
    </lineage>
</organism>
<proteinExistence type="predicted"/>
<dbReference type="Proteomes" id="UP001497497">
    <property type="component" value="Unassembled WGS sequence"/>
</dbReference>
<dbReference type="PANTHER" id="PTHR22801:SF63">
    <property type="entry name" value="C-TYPE LECTIN DOMAIN-CONTAINING PROTEIN"/>
    <property type="match status" value="1"/>
</dbReference>
<gene>
    <name evidence="3" type="ORF">GSLYS_00000184001</name>
</gene>
<dbReference type="AlphaFoldDB" id="A0AAV2H0C6"/>
<keyword evidence="1" id="KW-0732">Signal</keyword>